<evidence type="ECO:0000256" key="6">
    <source>
        <dbReference type="ARBA" id="ARBA00023002"/>
    </source>
</evidence>
<sequence length="216" mass="23522">MPYYNLGCNRPQFSDTYLQAYNGPNVTLLDTEGRGIERLTAKGIVVDGVEHEVDCVIFGTGFVLDAARFPITGRGGELLSDKWADGVRTLHGILAAGFPNLFLVGSPAQAAFPNNYAYLLYGQGSYVSTLVKRCLDEGFTSVEVRPEAEERWAQQIKERAAEIPAVDFGCAPTPYGGLISSGYPGGPVEYLRICREWLEDGSERDLVFRSPADASA</sequence>
<dbReference type="PANTHER" id="PTHR43098:SF2">
    <property type="entry name" value="FAD-BINDING MONOOXYGENASE AUSB-RELATED"/>
    <property type="match status" value="1"/>
</dbReference>
<dbReference type="Gene3D" id="3.50.50.60">
    <property type="entry name" value="FAD/NAD(P)-binding domain"/>
    <property type="match status" value="1"/>
</dbReference>
<dbReference type="Proteomes" id="UP001550603">
    <property type="component" value="Unassembled WGS sequence"/>
</dbReference>
<dbReference type="InterPro" id="IPR050775">
    <property type="entry name" value="FAD-binding_Monooxygenases"/>
</dbReference>
<evidence type="ECO:0000256" key="3">
    <source>
        <dbReference type="ARBA" id="ARBA00022630"/>
    </source>
</evidence>
<accession>A0ABV2Y0N6</accession>
<keyword evidence="8" id="KW-1185">Reference proteome</keyword>
<evidence type="ECO:0000256" key="2">
    <source>
        <dbReference type="ARBA" id="ARBA00010139"/>
    </source>
</evidence>
<comment type="cofactor">
    <cofactor evidence="1">
        <name>FAD</name>
        <dbReference type="ChEBI" id="CHEBI:57692"/>
    </cofactor>
</comment>
<evidence type="ECO:0000256" key="4">
    <source>
        <dbReference type="ARBA" id="ARBA00022827"/>
    </source>
</evidence>
<comment type="caution">
    <text evidence="7">The sequence shown here is derived from an EMBL/GenBank/DDBJ whole genome shotgun (WGS) entry which is preliminary data.</text>
</comment>
<dbReference type="InterPro" id="IPR036188">
    <property type="entry name" value="FAD/NAD-bd_sf"/>
</dbReference>
<dbReference type="PANTHER" id="PTHR43098">
    <property type="entry name" value="L-ORNITHINE N(5)-MONOOXYGENASE-RELATED"/>
    <property type="match status" value="1"/>
</dbReference>
<dbReference type="RefSeq" id="WP_359791153.1">
    <property type="nucleotide sequence ID" value="NZ_JBEYBN010000041.1"/>
</dbReference>
<comment type="similarity">
    <text evidence="2">Belongs to the FAD-binding monooxygenase family.</text>
</comment>
<gene>
    <name evidence="7" type="ORF">ABZ568_26215</name>
</gene>
<evidence type="ECO:0008006" key="9">
    <source>
        <dbReference type="Google" id="ProtNLM"/>
    </source>
</evidence>
<keyword evidence="4" id="KW-0274">FAD</keyword>
<reference evidence="7 8" key="1">
    <citation type="submission" date="2024-06" db="EMBL/GenBank/DDBJ databases">
        <title>The Natural Products Discovery Center: Release of the First 8490 Sequenced Strains for Exploring Actinobacteria Biosynthetic Diversity.</title>
        <authorList>
            <person name="Kalkreuter E."/>
            <person name="Kautsar S.A."/>
            <person name="Yang D."/>
            <person name="Bader C.D."/>
            <person name="Teijaro C.N."/>
            <person name="Fluegel L."/>
            <person name="Davis C.M."/>
            <person name="Simpson J.R."/>
            <person name="Lauterbach L."/>
            <person name="Steele A.D."/>
            <person name="Gui C."/>
            <person name="Meng S."/>
            <person name="Li G."/>
            <person name="Viehrig K."/>
            <person name="Ye F."/>
            <person name="Su P."/>
            <person name="Kiefer A.F."/>
            <person name="Nichols A."/>
            <person name="Cepeda A.J."/>
            <person name="Yan W."/>
            <person name="Fan B."/>
            <person name="Jiang Y."/>
            <person name="Adhikari A."/>
            <person name="Zheng C.-J."/>
            <person name="Schuster L."/>
            <person name="Cowan T.M."/>
            <person name="Smanski M.J."/>
            <person name="Chevrette M.G."/>
            <person name="De Carvalho L.P.S."/>
            <person name="Shen B."/>
        </authorList>
    </citation>
    <scope>NUCLEOTIDE SEQUENCE [LARGE SCALE GENOMIC DNA]</scope>
    <source>
        <strain evidence="7 8">NPDC019583</strain>
    </source>
</reference>
<keyword evidence="3" id="KW-0285">Flavoprotein</keyword>
<evidence type="ECO:0000256" key="5">
    <source>
        <dbReference type="ARBA" id="ARBA00022857"/>
    </source>
</evidence>
<dbReference type="SUPFAM" id="SSF51905">
    <property type="entry name" value="FAD/NAD(P)-binding domain"/>
    <property type="match status" value="1"/>
</dbReference>
<evidence type="ECO:0000313" key="8">
    <source>
        <dbReference type="Proteomes" id="UP001550603"/>
    </source>
</evidence>
<proteinExistence type="inferred from homology"/>
<evidence type="ECO:0000256" key="1">
    <source>
        <dbReference type="ARBA" id="ARBA00001974"/>
    </source>
</evidence>
<dbReference type="EMBL" id="JBEYBN010000041">
    <property type="protein sequence ID" value="MEU2269831.1"/>
    <property type="molecule type" value="Genomic_DNA"/>
</dbReference>
<name>A0ABV2Y0N6_9ACTN</name>
<keyword evidence="6" id="KW-0560">Oxidoreductase</keyword>
<protein>
    <recommendedName>
        <fullName evidence="9">Monooxygenase</fullName>
    </recommendedName>
</protein>
<organism evidence="7 8">
    <name type="scientific">Streptomyces olindensis</name>
    <dbReference type="NCBI Taxonomy" id="358823"/>
    <lineage>
        <taxon>Bacteria</taxon>
        <taxon>Bacillati</taxon>
        <taxon>Actinomycetota</taxon>
        <taxon>Actinomycetes</taxon>
        <taxon>Kitasatosporales</taxon>
        <taxon>Streptomycetaceae</taxon>
        <taxon>Streptomyces</taxon>
    </lineage>
</organism>
<evidence type="ECO:0000313" key="7">
    <source>
        <dbReference type="EMBL" id="MEU2269831.1"/>
    </source>
</evidence>
<keyword evidence="5" id="KW-0521">NADP</keyword>